<dbReference type="Proteomes" id="UP000249524">
    <property type="component" value="Unassembled WGS sequence"/>
</dbReference>
<feature type="transmembrane region" description="Helical" evidence="4">
    <location>
        <begin position="178"/>
        <end position="200"/>
    </location>
</feature>
<keyword evidence="2 4" id="KW-1133">Transmembrane helix</keyword>
<feature type="transmembrane region" description="Helical" evidence="4">
    <location>
        <begin position="149"/>
        <end position="172"/>
    </location>
</feature>
<feature type="transmembrane region" description="Helical" evidence="4">
    <location>
        <begin position="301"/>
        <end position="318"/>
    </location>
</feature>
<evidence type="ECO:0000256" key="2">
    <source>
        <dbReference type="ARBA" id="ARBA00022989"/>
    </source>
</evidence>
<dbReference type="CDD" id="cd17330">
    <property type="entry name" value="MFS_SLC46_TetA_like"/>
    <property type="match status" value="1"/>
</dbReference>
<feature type="transmembrane region" description="Helical" evidence="4">
    <location>
        <begin position="363"/>
        <end position="385"/>
    </location>
</feature>
<feature type="transmembrane region" description="Helical" evidence="4">
    <location>
        <begin position="324"/>
        <end position="343"/>
    </location>
</feature>
<protein>
    <submittedName>
        <fullName evidence="6">MFS transporter</fullName>
    </submittedName>
</protein>
<name>A0A328BPP1_9CAUL</name>
<accession>A0A328BPP1</accession>
<dbReference type="PANTHER" id="PTHR23546">
    <property type="entry name" value="TRANSPORT PROTEIN"/>
    <property type="match status" value="1"/>
</dbReference>
<feature type="transmembrane region" description="Helical" evidence="4">
    <location>
        <begin position="12"/>
        <end position="35"/>
    </location>
</feature>
<proteinExistence type="predicted"/>
<comment type="caution">
    <text evidence="6">The sequence shown here is derived from an EMBL/GenBank/DDBJ whole genome shotgun (WGS) entry which is preliminary data.</text>
</comment>
<evidence type="ECO:0000256" key="3">
    <source>
        <dbReference type="ARBA" id="ARBA00023136"/>
    </source>
</evidence>
<dbReference type="InterPro" id="IPR036259">
    <property type="entry name" value="MFS_trans_sf"/>
</dbReference>
<dbReference type="OrthoDB" id="65739at2"/>
<reference evidence="6 7" key="1">
    <citation type="submission" date="2018-05" db="EMBL/GenBank/DDBJ databases">
        <authorList>
            <person name="Lanie J.A."/>
            <person name="Ng W.-L."/>
            <person name="Kazmierczak K.M."/>
            <person name="Andrzejewski T.M."/>
            <person name="Davidsen T.M."/>
            <person name="Wayne K.J."/>
            <person name="Tettelin H."/>
            <person name="Glass J.I."/>
            <person name="Rusch D."/>
            <person name="Podicherti R."/>
            <person name="Tsui H.-C.T."/>
            <person name="Winkler M.E."/>
        </authorList>
    </citation>
    <scope>NUCLEOTIDE SEQUENCE [LARGE SCALE GENOMIC DNA]</scope>
    <source>
        <strain evidence="6 7">BUT-10</strain>
    </source>
</reference>
<sequence length="440" mass="46272">MATSAAGALPRRSFAIIFAVSMATAMGNTGLISVLPAIGRSIGIPDAMVSAIFSLSALLWAASSPGWARASDRHGRKPLMMVGLAGFMVSMTLCGVVVSAGLRHLAAPMVIFVLFLLARALFGLFGAASNPATQAYVAERTPPEGRTQAMASLAGAFGMGTVIGPFLAPLFILPVVGLAGPLFIFALIALAMLFVVWRWLPDQRVAAEAQRPRRPVVGGAAKERPMWRDPRITPFLVYGFIVATCQTAQAQTLGFLIIDKLGKSPAEAQFYIAVAMMFGAVAGLLAQWGLIRMFEMTPRQLLRWGVGIAAAGNLIVALAPANDIGFYTVVTGYALSSLGFGFARPGFTAGSSIAVGIDEQARVAGAIAAVNGINVIFAPAFVFLYQHYGPLPFLLNTALMGWMLVYAFRNTALKNADPKPATREATAIATLEKSDEGGTG</sequence>
<dbReference type="Gene3D" id="1.20.1250.20">
    <property type="entry name" value="MFS general substrate transporter like domains"/>
    <property type="match status" value="1"/>
</dbReference>
<dbReference type="Pfam" id="PF07690">
    <property type="entry name" value="MFS_1"/>
    <property type="match status" value="1"/>
</dbReference>
<feature type="transmembrane region" description="Helical" evidence="4">
    <location>
        <begin position="47"/>
        <end position="67"/>
    </location>
</feature>
<evidence type="ECO:0000259" key="5">
    <source>
        <dbReference type="PROSITE" id="PS50850"/>
    </source>
</evidence>
<dbReference type="AlphaFoldDB" id="A0A328BPP1"/>
<evidence type="ECO:0000256" key="1">
    <source>
        <dbReference type="ARBA" id="ARBA00022692"/>
    </source>
</evidence>
<dbReference type="SUPFAM" id="SSF103473">
    <property type="entry name" value="MFS general substrate transporter"/>
    <property type="match status" value="1"/>
</dbReference>
<organism evidence="6 7">
    <name type="scientific">Phenylobacterium kunshanense</name>
    <dbReference type="NCBI Taxonomy" id="1445034"/>
    <lineage>
        <taxon>Bacteria</taxon>
        <taxon>Pseudomonadati</taxon>
        <taxon>Pseudomonadota</taxon>
        <taxon>Alphaproteobacteria</taxon>
        <taxon>Caulobacterales</taxon>
        <taxon>Caulobacteraceae</taxon>
        <taxon>Phenylobacterium</taxon>
    </lineage>
</organism>
<keyword evidence="7" id="KW-1185">Reference proteome</keyword>
<dbReference type="EMBL" id="QFYS01000002">
    <property type="protein sequence ID" value="RAK67894.1"/>
    <property type="molecule type" value="Genomic_DNA"/>
</dbReference>
<feature type="transmembrane region" description="Helical" evidence="4">
    <location>
        <begin position="270"/>
        <end position="289"/>
    </location>
</feature>
<dbReference type="PROSITE" id="PS50850">
    <property type="entry name" value="MFS"/>
    <property type="match status" value="1"/>
</dbReference>
<dbReference type="PANTHER" id="PTHR23546:SF1">
    <property type="entry name" value="MEMBRANE PROTEIN"/>
    <property type="match status" value="1"/>
</dbReference>
<evidence type="ECO:0000256" key="4">
    <source>
        <dbReference type="SAM" id="Phobius"/>
    </source>
</evidence>
<feature type="transmembrane region" description="Helical" evidence="4">
    <location>
        <begin position="79"/>
        <end position="100"/>
    </location>
</feature>
<keyword evidence="1 4" id="KW-0812">Transmembrane</keyword>
<evidence type="ECO:0000313" key="6">
    <source>
        <dbReference type="EMBL" id="RAK67894.1"/>
    </source>
</evidence>
<feature type="transmembrane region" description="Helical" evidence="4">
    <location>
        <begin position="106"/>
        <end position="128"/>
    </location>
</feature>
<dbReference type="InterPro" id="IPR011701">
    <property type="entry name" value="MFS"/>
</dbReference>
<dbReference type="InterPro" id="IPR020846">
    <property type="entry name" value="MFS_dom"/>
</dbReference>
<gene>
    <name evidence="6" type="ORF">DJ019_06265</name>
</gene>
<feature type="domain" description="Major facilitator superfamily (MFS) profile" evidence="5">
    <location>
        <begin position="1"/>
        <end position="413"/>
    </location>
</feature>
<feature type="transmembrane region" description="Helical" evidence="4">
    <location>
        <begin position="235"/>
        <end position="258"/>
    </location>
</feature>
<dbReference type="RefSeq" id="WP_111275503.1">
    <property type="nucleotide sequence ID" value="NZ_QFYS01000002.1"/>
</dbReference>
<evidence type="ECO:0000313" key="7">
    <source>
        <dbReference type="Proteomes" id="UP000249524"/>
    </source>
</evidence>
<dbReference type="GO" id="GO:0022857">
    <property type="term" value="F:transmembrane transporter activity"/>
    <property type="evidence" value="ECO:0007669"/>
    <property type="project" value="InterPro"/>
</dbReference>
<feature type="transmembrane region" description="Helical" evidence="4">
    <location>
        <begin position="391"/>
        <end position="408"/>
    </location>
</feature>
<keyword evidence="3 4" id="KW-0472">Membrane</keyword>